<dbReference type="InterPro" id="IPR014966">
    <property type="entry name" value="FRG-dom"/>
</dbReference>
<proteinExistence type="predicted"/>
<organism evidence="2 3">
    <name type="scientific">Planctomicrobium piriforme</name>
    <dbReference type="NCBI Taxonomy" id="1576369"/>
    <lineage>
        <taxon>Bacteria</taxon>
        <taxon>Pseudomonadati</taxon>
        <taxon>Planctomycetota</taxon>
        <taxon>Planctomycetia</taxon>
        <taxon>Planctomycetales</taxon>
        <taxon>Planctomycetaceae</taxon>
        <taxon>Planctomicrobium</taxon>
    </lineage>
</organism>
<sequence length="304" mass="35500">MPRRIPGEAAWNRFLSRITDAQDAVKSSGEEAKDLWYRGHSDSRYQLLPSLLRTETDPNQSTVWSKIWQLESDLFWEFSARARELQAGVYDEWDFLFAMQHYGTPTRLLDWTEVLAVAVYFAILGIDERSRTDERGNRSSPPCVWVLNPYGLNRVASNNPNADLVDPRNLGWEEAEREYYTYSELIQEEELGFEMPIAIYPRQRNPRIQAQRAWFTIHGDDYRPMEDFGGDETYLKKVTLPFSALPAARQFLQDAGIDHYLLFADLESLSLTLREKNRLLTSREAGQIWKRRLSAREVNRKLPE</sequence>
<dbReference type="SMART" id="SM00901">
    <property type="entry name" value="FRG"/>
    <property type="match status" value="1"/>
</dbReference>
<accession>A0A1I3IHB6</accession>
<dbReference type="STRING" id="1576369.SAMN05421753_109123"/>
<keyword evidence="3" id="KW-1185">Reference proteome</keyword>
<feature type="domain" description="FRG" evidence="1">
    <location>
        <begin position="31"/>
        <end position="133"/>
    </location>
</feature>
<evidence type="ECO:0000259" key="1">
    <source>
        <dbReference type="SMART" id="SM00901"/>
    </source>
</evidence>
<dbReference type="OrthoDB" id="9816036at2"/>
<dbReference type="EMBL" id="FOQD01000009">
    <property type="protein sequence ID" value="SFI47321.1"/>
    <property type="molecule type" value="Genomic_DNA"/>
</dbReference>
<evidence type="ECO:0000313" key="2">
    <source>
        <dbReference type="EMBL" id="SFI47321.1"/>
    </source>
</evidence>
<dbReference type="Proteomes" id="UP000199518">
    <property type="component" value="Unassembled WGS sequence"/>
</dbReference>
<evidence type="ECO:0000313" key="3">
    <source>
        <dbReference type="Proteomes" id="UP000199518"/>
    </source>
</evidence>
<reference evidence="3" key="1">
    <citation type="submission" date="2016-10" db="EMBL/GenBank/DDBJ databases">
        <authorList>
            <person name="Varghese N."/>
            <person name="Submissions S."/>
        </authorList>
    </citation>
    <scope>NUCLEOTIDE SEQUENCE [LARGE SCALE GENOMIC DNA]</scope>
    <source>
        <strain evidence="3">DSM 26348</strain>
    </source>
</reference>
<gene>
    <name evidence="2" type="ORF">SAMN05421753_109123</name>
</gene>
<dbReference type="AlphaFoldDB" id="A0A1I3IHB6"/>
<name>A0A1I3IHB6_9PLAN</name>
<dbReference type="RefSeq" id="WP_092050833.1">
    <property type="nucleotide sequence ID" value="NZ_FOQD01000009.1"/>
</dbReference>
<protein>
    <submittedName>
        <fullName evidence="2">FRG domain-containing protein</fullName>
    </submittedName>
</protein>
<dbReference type="Pfam" id="PF08867">
    <property type="entry name" value="FRG"/>
    <property type="match status" value="1"/>
</dbReference>